<keyword evidence="2" id="KW-1133">Transmembrane helix</keyword>
<evidence type="ECO:0000313" key="3">
    <source>
        <dbReference type="EMBL" id="KAJ5145787.1"/>
    </source>
</evidence>
<dbReference type="PRINTS" id="PR00463">
    <property type="entry name" value="EP450I"/>
</dbReference>
<dbReference type="PRINTS" id="PR00385">
    <property type="entry name" value="P450"/>
</dbReference>
<keyword evidence="1" id="KW-0349">Heme</keyword>
<evidence type="ECO:0000256" key="2">
    <source>
        <dbReference type="SAM" id="Phobius"/>
    </source>
</evidence>
<dbReference type="InterPro" id="IPR001128">
    <property type="entry name" value="Cyt_P450"/>
</dbReference>
<dbReference type="GO" id="GO:0016705">
    <property type="term" value="F:oxidoreductase activity, acting on paired donors, with incorporation or reduction of molecular oxygen"/>
    <property type="evidence" value="ECO:0007669"/>
    <property type="project" value="InterPro"/>
</dbReference>
<dbReference type="InterPro" id="IPR002401">
    <property type="entry name" value="Cyt_P450_E_grp-I"/>
</dbReference>
<gene>
    <name evidence="3" type="ORF">N7515_000351</name>
</gene>
<comment type="caution">
    <text evidence="3">The sequence shown here is derived from an EMBL/GenBank/DDBJ whole genome shotgun (WGS) entry which is preliminary data.</text>
</comment>
<feature type="transmembrane region" description="Helical" evidence="2">
    <location>
        <begin position="20"/>
        <end position="44"/>
    </location>
</feature>
<proteinExistence type="predicted"/>
<name>A0A9W9HHV4_9EURO</name>
<evidence type="ECO:0000313" key="4">
    <source>
        <dbReference type="Proteomes" id="UP001149079"/>
    </source>
</evidence>
<dbReference type="Gene3D" id="1.10.630.10">
    <property type="entry name" value="Cytochrome P450"/>
    <property type="match status" value="1"/>
</dbReference>
<feature type="binding site" description="axial binding residue" evidence="1">
    <location>
        <position position="465"/>
    </location>
    <ligand>
        <name>heme</name>
        <dbReference type="ChEBI" id="CHEBI:30413"/>
    </ligand>
    <ligandPart>
        <name>Fe</name>
        <dbReference type="ChEBI" id="CHEBI:18248"/>
    </ligandPart>
</feature>
<dbReference type="OrthoDB" id="3934656at2759"/>
<dbReference type="GeneID" id="81400265"/>
<keyword evidence="1" id="KW-0408">Iron</keyword>
<dbReference type="PANTHER" id="PTHR24305">
    <property type="entry name" value="CYTOCHROME P450"/>
    <property type="match status" value="1"/>
</dbReference>
<dbReference type="Pfam" id="PF00067">
    <property type="entry name" value="p450"/>
    <property type="match status" value="1"/>
</dbReference>
<dbReference type="InterPro" id="IPR050121">
    <property type="entry name" value="Cytochrome_P450_monoxygenase"/>
</dbReference>
<dbReference type="GO" id="GO:0043386">
    <property type="term" value="P:mycotoxin biosynthetic process"/>
    <property type="evidence" value="ECO:0007669"/>
    <property type="project" value="UniProtKB-ARBA"/>
</dbReference>
<protein>
    <recommendedName>
        <fullName evidence="5">Cytochrome P450</fullName>
    </recommendedName>
</protein>
<reference evidence="3" key="2">
    <citation type="journal article" date="2023" name="IMA Fungus">
        <title>Comparative genomic study of the Penicillium genus elucidates a diverse pangenome and 15 lateral gene transfer events.</title>
        <authorList>
            <person name="Petersen C."/>
            <person name="Sorensen T."/>
            <person name="Nielsen M.R."/>
            <person name="Sondergaard T.E."/>
            <person name="Sorensen J.L."/>
            <person name="Fitzpatrick D.A."/>
            <person name="Frisvad J.C."/>
            <person name="Nielsen K.L."/>
        </authorList>
    </citation>
    <scope>NUCLEOTIDE SEQUENCE</scope>
    <source>
        <strain evidence="3">IBT 22155</strain>
    </source>
</reference>
<dbReference type="PANTHER" id="PTHR24305:SF168">
    <property type="entry name" value="P450, PUTATIVE (EUROFUNG)-RELATED"/>
    <property type="match status" value="1"/>
</dbReference>
<dbReference type="EMBL" id="JAPQKL010000001">
    <property type="protein sequence ID" value="KAJ5145787.1"/>
    <property type="molecule type" value="Genomic_DNA"/>
</dbReference>
<evidence type="ECO:0000256" key="1">
    <source>
        <dbReference type="PIRSR" id="PIRSR602401-1"/>
    </source>
</evidence>
<dbReference type="CDD" id="cd11060">
    <property type="entry name" value="CYP57A1-like"/>
    <property type="match status" value="1"/>
</dbReference>
<keyword evidence="2" id="KW-0812">Transmembrane</keyword>
<dbReference type="Proteomes" id="UP001149079">
    <property type="component" value="Unassembled WGS sequence"/>
</dbReference>
<dbReference type="AlphaFoldDB" id="A0A9W9HHV4"/>
<dbReference type="GO" id="GO:0005506">
    <property type="term" value="F:iron ion binding"/>
    <property type="evidence" value="ECO:0007669"/>
    <property type="project" value="InterPro"/>
</dbReference>
<reference evidence="3" key="1">
    <citation type="submission" date="2022-11" db="EMBL/GenBank/DDBJ databases">
        <authorList>
            <person name="Petersen C."/>
        </authorList>
    </citation>
    <scope>NUCLEOTIDE SEQUENCE</scope>
    <source>
        <strain evidence="3">IBT 22155</strain>
    </source>
</reference>
<keyword evidence="1" id="KW-0479">Metal-binding</keyword>
<keyword evidence="4" id="KW-1185">Reference proteome</keyword>
<dbReference type="InterPro" id="IPR036396">
    <property type="entry name" value="Cyt_P450_sf"/>
</dbReference>
<sequence>MATISDLVDSWEGRLPFGFSAWSIFLILLIVFYLTSAICSYVQLRQFDGPFIAKFSRLWMIRSALSGTQNTRLHECSQKYGSICRIGPKTLLVSDADFLWKVNSVRGQYVRSVAYTAFSLERGKRNILSTRDEKRHQDLRAQMAAGYSGKENLHLESSIDHHVRKLLGLIERKYLSSASEGYRPMDFARTSSYFTFDVITDIAFGRPASYLDVDEDKYDFISNVASLFPVMCLTAVVPSLVQLTEVGWINKLLAPSKSDQMGIGRIMGIARETVDERFTPGHPDRGDMLAAFIRHGLDKDQAEGEVMLQILAGADTTATALRAILLFIISKPSVVHKISAEFQAHGVGCPDKVSDMETEIVSVQQIQQLSYLEACIKEGLRLRPPATGYLQKEVPPGGDTLPDGRFIPGGTGIAYCAWGVMRSVEAFGENAEIFYPERWLESSPEQLRLMKRHWELGFSTGKWRCLGKDVAMLELQKVLVELLRRYDIAVVDPTQPMKSRNYSLFLDTDFRLVINRKS</sequence>
<dbReference type="GO" id="GO:0004497">
    <property type="term" value="F:monooxygenase activity"/>
    <property type="evidence" value="ECO:0007669"/>
    <property type="project" value="InterPro"/>
</dbReference>
<evidence type="ECO:0008006" key="5">
    <source>
        <dbReference type="Google" id="ProtNLM"/>
    </source>
</evidence>
<dbReference type="GO" id="GO:0020037">
    <property type="term" value="F:heme binding"/>
    <property type="evidence" value="ECO:0007669"/>
    <property type="project" value="InterPro"/>
</dbReference>
<keyword evidence="2" id="KW-0472">Membrane</keyword>
<comment type="cofactor">
    <cofactor evidence="1">
        <name>heme</name>
        <dbReference type="ChEBI" id="CHEBI:30413"/>
    </cofactor>
</comment>
<accession>A0A9W9HHV4</accession>
<dbReference type="RefSeq" id="XP_056526261.1">
    <property type="nucleotide sequence ID" value="XM_056661095.1"/>
</dbReference>
<dbReference type="SUPFAM" id="SSF48264">
    <property type="entry name" value="Cytochrome P450"/>
    <property type="match status" value="1"/>
</dbReference>
<organism evidence="3 4">
    <name type="scientific">Penicillium bovifimosum</name>
    <dbReference type="NCBI Taxonomy" id="126998"/>
    <lineage>
        <taxon>Eukaryota</taxon>
        <taxon>Fungi</taxon>
        <taxon>Dikarya</taxon>
        <taxon>Ascomycota</taxon>
        <taxon>Pezizomycotina</taxon>
        <taxon>Eurotiomycetes</taxon>
        <taxon>Eurotiomycetidae</taxon>
        <taxon>Eurotiales</taxon>
        <taxon>Aspergillaceae</taxon>
        <taxon>Penicillium</taxon>
    </lineage>
</organism>